<dbReference type="Proteomes" id="UP000253094">
    <property type="component" value="Unassembled WGS sequence"/>
</dbReference>
<reference evidence="1 2" key="1">
    <citation type="submission" date="2018-06" db="EMBL/GenBank/DDBJ databases">
        <title>Sphaerisporangium craniellae sp. nov., isolated from a marine sponge in the South China Sea.</title>
        <authorList>
            <person name="Li L."/>
        </authorList>
    </citation>
    <scope>NUCLEOTIDE SEQUENCE [LARGE SCALE GENOMIC DNA]</scope>
    <source>
        <strain evidence="1 2">CCTCC AA 208026</strain>
    </source>
</reference>
<sequence length="70" mass="7764">MSTSTDIPVQVWWFNESVKAETFFEVDLPTLGRHLPVGILLSVGAHWSRGRQMVELVCVQAGRSPEAPAK</sequence>
<keyword evidence="2" id="KW-1185">Reference proteome</keyword>
<evidence type="ECO:0000313" key="2">
    <source>
        <dbReference type="Proteomes" id="UP000253094"/>
    </source>
</evidence>
<dbReference type="EMBL" id="QOIL01000003">
    <property type="protein sequence ID" value="RCG32094.1"/>
    <property type="molecule type" value="Genomic_DNA"/>
</dbReference>
<gene>
    <name evidence="1" type="ORF">DQ384_06115</name>
</gene>
<evidence type="ECO:0000313" key="1">
    <source>
        <dbReference type="EMBL" id="RCG32094.1"/>
    </source>
</evidence>
<name>A0A367FPC5_9ACTN</name>
<comment type="caution">
    <text evidence="1">The sequence shown here is derived from an EMBL/GenBank/DDBJ whole genome shotgun (WGS) entry which is preliminary data.</text>
</comment>
<dbReference type="AlphaFoldDB" id="A0A367FPC5"/>
<organism evidence="1 2">
    <name type="scientific">Sphaerisporangium album</name>
    <dbReference type="NCBI Taxonomy" id="509200"/>
    <lineage>
        <taxon>Bacteria</taxon>
        <taxon>Bacillati</taxon>
        <taxon>Actinomycetota</taxon>
        <taxon>Actinomycetes</taxon>
        <taxon>Streptosporangiales</taxon>
        <taxon>Streptosporangiaceae</taxon>
        <taxon>Sphaerisporangium</taxon>
    </lineage>
</organism>
<accession>A0A367FPC5</accession>
<proteinExistence type="predicted"/>
<protein>
    <submittedName>
        <fullName evidence="1">Uncharacterized protein</fullName>
    </submittedName>
</protein>